<evidence type="ECO:0000256" key="5">
    <source>
        <dbReference type="PROSITE-ProRule" id="PRU01330"/>
    </source>
</evidence>
<protein>
    <submittedName>
        <fullName evidence="9">Glutamine synthetase</fullName>
    </submittedName>
</protein>
<keyword evidence="3" id="KW-0547">Nucleotide-binding</keyword>
<feature type="domain" description="GS beta-grasp" evidence="7">
    <location>
        <begin position="17"/>
        <end position="102"/>
    </location>
</feature>
<evidence type="ECO:0000259" key="7">
    <source>
        <dbReference type="PROSITE" id="PS51986"/>
    </source>
</evidence>
<evidence type="ECO:0000256" key="3">
    <source>
        <dbReference type="ARBA" id="ARBA00022741"/>
    </source>
</evidence>
<evidence type="ECO:0000313" key="9">
    <source>
        <dbReference type="EMBL" id="QOY61202.1"/>
    </source>
</evidence>
<sequence length="446" mass="50105">MSSKNDVDFVLRTVEERNIRFVRLWFTDVLGNLKSFAISPEELEEAFEEGIGFDGSSVDGFASLEESDMLAFPDPDTFALLPWRPTESGVARVFCDVYTPSREPFEGDPRRCLLNVFDQAQERGFVPNVGPKIEYFYFDNDRNPVPLDNAGYFDLTPMDTANDLRRQTSLMLEKMSIPVQYSYHAAGPSQNGVELRFSEAVSCADNIMTARLVIKQEASSQGMYASFMPKPITTAPGSAMFLYESLLDHDGENLFWAPKDYHEAHLSDLGQHYVAGILAHAPEFTLVTNPTVNSYKRFISTGEVPNHATWGRKNRSALVRIPTHKPGKHISTRVELRSPDPTANPYLALAVTIAAGLKGIEDGLPLPAEATCDTFNLSDGELASQGIERLPRTLGEAVDCFEASSFMREVLGDHIFDYLVHEKRQEWYEYCTAVTDWERIHYYGGY</sequence>
<organism evidence="9 10">
    <name type="scientific">Thermophilibacter immobilis</name>
    <dbReference type="NCBI Taxonomy" id="2779519"/>
    <lineage>
        <taxon>Bacteria</taxon>
        <taxon>Bacillati</taxon>
        <taxon>Actinomycetota</taxon>
        <taxon>Coriobacteriia</taxon>
        <taxon>Coriobacteriales</taxon>
        <taxon>Atopobiaceae</taxon>
        <taxon>Thermophilibacter</taxon>
    </lineage>
</organism>
<evidence type="ECO:0000259" key="8">
    <source>
        <dbReference type="PROSITE" id="PS51987"/>
    </source>
</evidence>
<evidence type="ECO:0000256" key="2">
    <source>
        <dbReference type="ARBA" id="ARBA00022598"/>
    </source>
</evidence>
<dbReference type="Gene3D" id="3.30.590.10">
    <property type="entry name" value="Glutamine synthetase/guanido kinase, catalytic domain"/>
    <property type="match status" value="1"/>
</dbReference>
<dbReference type="RefSeq" id="WP_194372320.1">
    <property type="nucleotide sequence ID" value="NZ_CP063767.1"/>
</dbReference>
<dbReference type="PANTHER" id="PTHR43785:SF12">
    <property type="entry name" value="TYPE-1 GLUTAMINE SYNTHETASE 2"/>
    <property type="match status" value="1"/>
</dbReference>
<dbReference type="InterPro" id="IPR036651">
    <property type="entry name" value="Gln_synt_N_sf"/>
</dbReference>
<evidence type="ECO:0000256" key="6">
    <source>
        <dbReference type="RuleBase" id="RU000384"/>
    </source>
</evidence>
<dbReference type="EMBL" id="CP063767">
    <property type="protein sequence ID" value="QOY61202.1"/>
    <property type="molecule type" value="Genomic_DNA"/>
</dbReference>
<keyword evidence="4" id="KW-0067">ATP-binding</keyword>
<dbReference type="PANTHER" id="PTHR43785">
    <property type="entry name" value="GAMMA-GLUTAMYLPUTRESCINE SYNTHETASE"/>
    <property type="match status" value="1"/>
</dbReference>
<dbReference type="AlphaFoldDB" id="A0A7S7RV76"/>
<dbReference type="InterPro" id="IPR008147">
    <property type="entry name" value="Gln_synt_N"/>
</dbReference>
<gene>
    <name evidence="9" type="ORF">INP52_03100</name>
</gene>
<dbReference type="SMART" id="SM01230">
    <property type="entry name" value="Gln-synt_C"/>
    <property type="match status" value="1"/>
</dbReference>
<evidence type="ECO:0000313" key="10">
    <source>
        <dbReference type="Proteomes" id="UP000593735"/>
    </source>
</evidence>
<dbReference type="KEGG" id="tio:INP52_03100"/>
<dbReference type="Pfam" id="PF03951">
    <property type="entry name" value="Gln-synt_N"/>
    <property type="match status" value="1"/>
</dbReference>
<name>A0A7S7RV76_9ACTN</name>
<dbReference type="GO" id="GO:0004356">
    <property type="term" value="F:glutamine synthetase activity"/>
    <property type="evidence" value="ECO:0007669"/>
    <property type="project" value="InterPro"/>
</dbReference>
<keyword evidence="10" id="KW-1185">Reference proteome</keyword>
<dbReference type="GO" id="GO:0006542">
    <property type="term" value="P:glutamine biosynthetic process"/>
    <property type="evidence" value="ECO:0007669"/>
    <property type="project" value="InterPro"/>
</dbReference>
<keyword evidence="2" id="KW-0436">Ligase</keyword>
<feature type="domain" description="GS catalytic" evidence="8">
    <location>
        <begin position="109"/>
        <end position="446"/>
    </location>
</feature>
<dbReference type="Pfam" id="PF00120">
    <property type="entry name" value="Gln-synt_C"/>
    <property type="match status" value="1"/>
</dbReference>
<evidence type="ECO:0000256" key="4">
    <source>
        <dbReference type="ARBA" id="ARBA00022840"/>
    </source>
</evidence>
<dbReference type="InterPro" id="IPR014746">
    <property type="entry name" value="Gln_synth/guanido_kin_cat_dom"/>
</dbReference>
<dbReference type="SUPFAM" id="SSF54368">
    <property type="entry name" value="Glutamine synthetase, N-terminal domain"/>
    <property type="match status" value="1"/>
</dbReference>
<dbReference type="PROSITE" id="PS51986">
    <property type="entry name" value="GS_BETA_GRASP"/>
    <property type="match status" value="1"/>
</dbReference>
<dbReference type="GO" id="GO:0005524">
    <property type="term" value="F:ATP binding"/>
    <property type="evidence" value="ECO:0007669"/>
    <property type="project" value="UniProtKB-KW"/>
</dbReference>
<reference evidence="9 10" key="1">
    <citation type="submission" date="2020-10" db="EMBL/GenBank/DDBJ databases">
        <title>Olsenella immobilis sp.nov., isolated from the mud in a fermentation cellar used for the production of Chinese strong-flavoured liquor.</title>
        <authorList>
            <person name="Lu L."/>
        </authorList>
    </citation>
    <scope>NUCLEOTIDE SEQUENCE [LARGE SCALE GENOMIC DNA]</scope>
    <source>
        <strain evidence="9 10">LZLJ-2</strain>
    </source>
</reference>
<dbReference type="Gene3D" id="3.10.20.70">
    <property type="entry name" value="Glutamine synthetase, N-terminal domain"/>
    <property type="match status" value="1"/>
</dbReference>
<dbReference type="SUPFAM" id="SSF55931">
    <property type="entry name" value="Glutamine synthetase/guanido kinase"/>
    <property type="match status" value="1"/>
</dbReference>
<dbReference type="PROSITE" id="PS51987">
    <property type="entry name" value="GS_CATALYTIC"/>
    <property type="match status" value="1"/>
</dbReference>
<evidence type="ECO:0000256" key="1">
    <source>
        <dbReference type="ARBA" id="ARBA00009897"/>
    </source>
</evidence>
<dbReference type="Proteomes" id="UP000593735">
    <property type="component" value="Chromosome"/>
</dbReference>
<dbReference type="InterPro" id="IPR008146">
    <property type="entry name" value="Gln_synth_cat_dom"/>
</dbReference>
<comment type="similarity">
    <text evidence="1 5 6">Belongs to the glutamine synthetase family.</text>
</comment>
<accession>A0A7S7RV76</accession>
<proteinExistence type="inferred from homology"/>